<evidence type="ECO:0000256" key="2">
    <source>
        <dbReference type="ARBA" id="ARBA00022801"/>
    </source>
</evidence>
<evidence type="ECO:0000256" key="1">
    <source>
        <dbReference type="ARBA" id="ARBA00022670"/>
    </source>
</evidence>
<protein>
    <submittedName>
        <fullName evidence="5">Carboxyl-terminal-processing peptidase 1, chloroplastic</fullName>
    </submittedName>
</protein>
<dbReference type="Proteomes" id="UP000288805">
    <property type="component" value="Unassembled WGS sequence"/>
</dbReference>
<feature type="domain" description="Tail specific protease" evidence="4">
    <location>
        <begin position="60"/>
        <end position="248"/>
    </location>
</feature>
<dbReference type="GO" id="GO:0008236">
    <property type="term" value="F:serine-type peptidase activity"/>
    <property type="evidence" value="ECO:0007669"/>
    <property type="project" value="UniProtKB-KW"/>
</dbReference>
<proteinExistence type="predicted"/>
<dbReference type="AlphaFoldDB" id="A0A438JNX9"/>
<dbReference type="InterPro" id="IPR029045">
    <property type="entry name" value="ClpP/crotonase-like_dom_sf"/>
</dbReference>
<organism evidence="5 6">
    <name type="scientific">Vitis vinifera</name>
    <name type="common">Grape</name>
    <dbReference type="NCBI Taxonomy" id="29760"/>
    <lineage>
        <taxon>Eukaryota</taxon>
        <taxon>Viridiplantae</taxon>
        <taxon>Streptophyta</taxon>
        <taxon>Embryophyta</taxon>
        <taxon>Tracheophyta</taxon>
        <taxon>Spermatophyta</taxon>
        <taxon>Magnoliopsida</taxon>
        <taxon>eudicotyledons</taxon>
        <taxon>Gunneridae</taxon>
        <taxon>Pentapetalae</taxon>
        <taxon>rosids</taxon>
        <taxon>Vitales</taxon>
        <taxon>Vitaceae</taxon>
        <taxon>Viteae</taxon>
        <taxon>Vitis</taxon>
    </lineage>
</organism>
<dbReference type="SUPFAM" id="SSF52096">
    <property type="entry name" value="ClpP/crotonase"/>
    <property type="match status" value="1"/>
</dbReference>
<reference evidence="5 6" key="1">
    <citation type="journal article" date="2018" name="PLoS Genet.">
        <title>Population sequencing reveals clonal diversity and ancestral inbreeding in the grapevine cultivar Chardonnay.</title>
        <authorList>
            <person name="Roach M.J."/>
            <person name="Johnson D.L."/>
            <person name="Bohlmann J."/>
            <person name="van Vuuren H.J."/>
            <person name="Jones S.J."/>
            <person name="Pretorius I.S."/>
            <person name="Schmidt S.A."/>
            <person name="Borneman A.R."/>
        </authorList>
    </citation>
    <scope>NUCLEOTIDE SEQUENCE [LARGE SCALE GENOMIC DNA]</scope>
    <source>
        <strain evidence="6">cv. Chardonnay</strain>
        <tissue evidence="5">Leaf</tissue>
    </source>
</reference>
<dbReference type="Gene3D" id="2.30.42.10">
    <property type="match status" value="1"/>
</dbReference>
<dbReference type="SUPFAM" id="SSF50156">
    <property type="entry name" value="PDZ domain-like"/>
    <property type="match status" value="1"/>
</dbReference>
<dbReference type="PANTHER" id="PTHR32060">
    <property type="entry name" value="TAIL-SPECIFIC PROTEASE"/>
    <property type="match status" value="1"/>
</dbReference>
<dbReference type="CDD" id="cd07560">
    <property type="entry name" value="Peptidase_S41_CPP"/>
    <property type="match status" value="1"/>
</dbReference>
<dbReference type="Gene3D" id="3.90.226.10">
    <property type="entry name" value="2-enoyl-CoA Hydratase, Chain A, domain 1"/>
    <property type="match status" value="1"/>
</dbReference>
<evidence type="ECO:0000259" key="4">
    <source>
        <dbReference type="SMART" id="SM00245"/>
    </source>
</evidence>
<keyword evidence="3" id="KW-0720">Serine protease</keyword>
<dbReference type="InterPro" id="IPR036034">
    <property type="entry name" value="PDZ_sf"/>
</dbReference>
<dbReference type="InterPro" id="IPR005151">
    <property type="entry name" value="Tail-specific_protease"/>
</dbReference>
<sequence>MNHPIHPEHGEQELPQHPRLSKMCFCLKASIPHHGDEILSVNGMDVTGKSAFEASSLLQGPNEHLSLLRSSMATVDQFNQLKSRGNCNEAASRHGCQIFHLDLRDNLGGLVQAGIEIAKLFLNEGETVTYTVGRDPQYEKTITAETAPLITAPLIAELCHLKAAWLFAHPQVLVNNKTASASEIVSAALHDNCRAVLVGQRTFGKGLIQSVFELHDGSGVVVTIGKYVTPNHMDINKNGIEPDFREFPGKILDLLGVKSHNILHSAIHYDKDNAQALMKSGVLKPGIHQVKIEAARSMEETSPEEMNVKDHVEHVSKKTTRGIWLSSLYIPFAA</sequence>
<keyword evidence="1" id="KW-0645">Protease</keyword>
<dbReference type="GO" id="GO:0006508">
    <property type="term" value="P:proteolysis"/>
    <property type="evidence" value="ECO:0007669"/>
    <property type="project" value="UniProtKB-KW"/>
</dbReference>
<evidence type="ECO:0000256" key="3">
    <source>
        <dbReference type="ARBA" id="ARBA00022825"/>
    </source>
</evidence>
<dbReference type="SMART" id="SM00245">
    <property type="entry name" value="TSPc"/>
    <property type="match status" value="1"/>
</dbReference>
<dbReference type="EMBL" id="QGNW01000033">
    <property type="protein sequence ID" value="RVX10663.1"/>
    <property type="molecule type" value="Genomic_DNA"/>
</dbReference>
<gene>
    <name evidence="5" type="primary">CTPA1_3</name>
    <name evidence="5" type="ORF">CK203_018207</name>
</gene>
<evidence type="ECO:0000313" key="6">
    <source>
        <dbReference type="Proteomes" id="UP000288805"/>
    </source>
</evidence>
<evidence type="ECO:0000313" key="5">
    <source>
        <dbReference type="EMBL" id="RVX10663.1"/>
    </source>
</evidence>
<accession>A0A438JNX9</accession>
<keyword evidence="2" id="KW-0378">Hydrolase</keyword>
<comment type="caution">
    <text evidence="5">The sequence shown here is derived from an EMBL/GenBank/DDBJ whole genome shotgun (WGS) entry which is preliminary data.</text>
</comment>
<dbReference type="InterPro" id="IPR004447">
    <property type="entry name" value="Peptidase_S41A"/>
</dbReference>
<dbReference type="PANTHER" id="PTHR32060:SF31">
    <property type="entry name" value="CARBOXYL-TERMINAL-PROCESSING PEPTIDASE 1, CHLOROPLASTIC"/>
    <property type="match status" value="1"/>
</dbReference>
<dbReference type="Pfam" id="PF03572">
    <property type="entry name" value="Peptidase_S41"/>
    <property type="match status" value="1"/>
</dbReference>
<name>A0A438JNX9_VITVI</name>